<dbReference type="InterPro" id="IPR001005">
    <property type="entry name" value="SANT/Myb"/>
</dbReference>
<evidence type="ECO:0000259" key="4">
    <source>
        <dbReference type="PROSITE" id="PS50090"/>
    </source>
</evidence>
<dbReference type="Proteomes" id="UP001367508">
    <property type="component" value="Unassembled WGS sequence"/>
</dbReference>
<feature type="region of interest" description="Disordered" evidence="3">
    <location>
        <begin position="215"/>
        <end position="251"/>
    </location>
</feature>
<keyword evidence="2" id="KW-0539">Nucleus</keyword>
<comment type="subcellular location">
    <subcellularLocation>
        <location evidence="1">Nucleus</location>
    </subcellularLocation>
</comment>
<dbReference type="SUPFAM" id="SSF46689">
    <property type="entry name" value="Homeodomain-like"/>
    <property type="match status" value="1"/>
</dbReference>
<sequence>MDPEISRWVLEFLLRSSVPDSLIQKTLIALPLSGADSRLKKTLLLRTLQSHLLKASLNETSLQILELLEELDRNGDVPITDSMRRAYCAVAVECTVKYLAASPDDLGGEYFGAVGRIWRGRVGAMAEEGSRSELLSGDLRRWRDDLEAALWDPKVCERLASLNSRTEALNEVRGYLKEAWEVMGPSFLDSVAALSKAKGLCPKRVCETALGGESLRKHEGPTKEKGESVSGVDSSDDNNDNANANDHDDDGACMEDVALQNENQEQLEERVDDLPSQRDKAVQREYPQLRRKHSALRTCHRGVKLSDSEEVEPVESSSKYDPVPSSEFRNAQESLKSSSLELRALVKDPLPDALLTSEVVRSKLATKDTNIEPPTENQSEDDPNVCMSIVPFQPNDANLGKKTFVHCSNVHRPNLMARKRSAHTFGWDDSIDHMSQGRQPRRRRKWTSLEEETLRAGVKMFGEGNWATIRSFYSNIFENRSGVDLKDKWRNMIR</sequence>
<dbReference type="PROSITE" id="PS50090">
    <property type="entry name" value="MYB_LIKE"/>
    <property type="match status" value="1"/>
</dbReference>
<comment type="caution">
    <text evidence="6">The sequence shown here is derived from an EMBL/GenBank/DDBJ whole genome shotgun (WGS) entry which is preliminary data.</text>
</comment>
<protein>
    <submittedName>
        <fullName evidence="6">Uncharacterized protein</fullName>
    </submittedName>
</protein>
<proteinExistence type="predicted"/>
<dbReference type="SMART" id="SM00717">
    <property type="entry name" value="SANT"/>
    <property type="match status" value="1"/>
</dbReference>
<feature type="domain" description="HTH myb-type" evidence="5">
    <location>
        <begin position="438"/>
        <end position="494"/>
    </location>
</feature>
<organism evidence="6 7">
    <name type="scientific">Canavalia gladiata</name>
    <name type="common">Sword bean</name>
    <name type="synonym">Dolichos gladiatus</name>
    <dbReference type="NCBI Taxonomy" id="3824"/>
    <lineage>
        <taxon>Eukaryota</taxon>
        <taxon>Viridiplantae</taxon>
        <taxon>Streptophyta</taxon>
        <taxon>Embryophyta</taxon>
        <taxon>Tracheophyta</taxon>
        <taxon>Spermatophyta</taxon>
        <taxon>Magnoliopsida</taxon>
        <taxon>eudicotyledons</taxon>
        <taxon>Gunneridae</taxon>
        <taxon>Pentapetalae</taxon>
        <taxon>rosids</taxon>
        <taxon>fabids</taxon>
        <taxon>Fabales</taxon>
        <taxon>Fabaceae</taxon>
        <taxon>Papilionoideae</taxon>
        <taxon>50 kb inversion clade</taxon>
        <taxon>NPAAA clade</taxon>
        <taxon>indigoferoid/millettioid clade</taxon>
        <taxon>Phaseoleae</taxon>
        <taxon>Canavalia</taxon>
    </lineage>
</organism>
<dbReference type="PANTHER" id="PTHR46993:SF6">
    <property type="entry name" value="MYB TRANSCRIPTION FACTOR"/>
    <property type="match status" value="1"/>
</dbReference>
<evidence type="ECO:0000256" key="2">
    <source>
        <dbReference type="ARBA" id="ARBA00023242"/>
    </source>
</evidence>
<feature type="compositionally biased region" description="Basic and acidic residues" evidence="3">
    <location>
        <begin position="267"/>
        <end position="283"/>
    </location>
</feature>
<evidence type="ECO:0000256" key="3">
    <source>
        <dbReference type="SAM" id="MobiDB-lite"/>
    </source>
</evidence>
<reference evidence="6 7" key="1">
    <citation type="submission" date="2024-01" db="EMBL/GenBank/DDBJ databases">
        <title>The genomes of 5 underutilized Papilionoideae crops provide insights into root nodulation and disease resistanc.</title>
        <authorList>
            <person name="Jiang F."/>
        </authorList>
    </citation>
    <scope>NUCLEOTIDE SEQUENCE [LARGE SCALE GENOMIC DNA]</scope>
    <source>
        <strain evidence="6">LVBAO_FW01</strain>
        <tissue evidence="6">Leaves</tissue>
    </source>
</reference>
<dbReference type="EMBL" id="JAYMYQ010000011">
    <property type="protein sequence ID" value="KAK7305531.1"/>
    <property type="molecule type" value="Genomic_DNA"/>
</dbReference>
<feature type="domain" description="Myb-like" evidence="4">
    <location>
        <begin position="438"/>
        <end position="493"/>
    </location>
</feature>
<feature type="region of interest" description="Disordered" evidence="3">
    <location>
        <begin position="300"/>
        <end position="328"/>
    </location>
</feature>
<dbReference type="InterPro" id="IPR017930">
    <property type="entry name" value="Myb_dom"/>
</dbReference>
<evidence type="ECO:0000313" key="7">
    <source>
        <dbReference type="Proteomes" id="UP001367508"/>
    </source>
</evidence>
<dbReference type="GO" id="GO:0005634">
    <property type="term" value="C:nucleus"/>
    <property type="evidence" value="ECO:0007669"/>
    <property type="project" value="UniProtKB-SubCell"/>
</dbReference>
<feature type="region of interest" description="Disordered" evidence="3">
    <location>
        <begin position="264"/>
        <end position="286"/>
    </location>
</feature>
<dbReference type="AlphaFoldDB" id="A0AAN9JW90"/>
<evidence type="ECO:0000256" key="1">
    <source>
        <dbReference type="ARBA" id="ARBA00004123"/>
    </source>
</evidence>
<evidence type="ECO:0000259" key="5">
    <source>
        <dbReference type="PROSITE" id="PS51294"/>
    </source>
</evidence>
<dbReference type="PROSITE" id="PS51294">
    <property type="entry name" value="HTH_MYB"/>
    <property type="match status" value="1"/>
</dbReference>
<dbReference type="PANTHER" id="PTHR46993">
    <property type="entry name" value="MYB TRANSCRIPTION FACTOR"/>
    <property type="match status" value="1"/>
</dbReference>
<dbReference type="Gene3D" id="1.10.10.60">
    <property type="entry name" value="Homeodomain-like"/>
    <property type="match status" value="1"/>
</dbReference>
<evidence type="ECO:0000313" key="6">
    <source>
        <dbReference type="EMBL" id="KAK7305531.1"/>
    </source>
</evidence>
<name>A0AAN9JW90_CANGL</name>
<feature type="region of interest" description="Disordered" evidence="3">
    <location>
        <begin position="365"/>
        <end position="384"/>
    </location>
</feature>
<gene>
    <name evidence="6" type="ORF">VNO77_43437</name>
</gene>
<feature type="compositionally biased region" description="Basic and acidic residues" evidence="3">
    <location>
        <begin position="215"/>
        <end position="227"/>
    </location>
</feature>
<keyword evidence="7" id="KW-1185">Reference proteome</keyword>
<dbReference type="CDD" id="cd11660">
    <property type="entry name" value="SANT_TRF"/>
    <property type="match status" value="1"/>
</dbReference>
<dbReference type="Pfam" id="PF00249">
    <property type="entry name" value="Myb_DNA-binding"/>
    <property type="match status" value="1"/>
</dbReference>
<dbReference type="InterPro" id="IPR009057">
    <property type="entry name" value="Homeodomain-like_sf"/>
</dbReference>
<accession>A0AAN9JW90</accession>